<proteinExistence type="predicted"/>
<accession>A0A6J4P0H4</accession>
<sequence length="209" mass="22097">MLFVGCPQCTEPVREVGSGWDCPAHREVTQLWRPRGATYDAFIEHLARAADFPTLLPWPMGPGWQVTDFGVVGSADRAPLATVTGCSGMSDLDGAADVLVVLEEPGTGLGARVARLDRSYPSGIGEGPPAARVRTGRATVPLWTVSTSDVADGLARTVLVGEATGRWLWVVLHPASVVLMLSEELILRDAADAGAALVELAFGATPPRW</sequence>
<dbReference type="EMBL" id="CADCUN010000227">
    <property type="protein sequence ID" value="CAA9401699.1"/>
    <property type="molecule type" value="Genomic_DNA"/>
</dbReference>
<organism evidence="1">
    <name type="scientific">uncultured Nocardioides sp</name>
    <dbReference type="NCBI Taxonomy" id="198441"/>
    <lineage>
        <taxon>Bacteria</taxon>
        <taxon>Bacillati</taxon>
        <taxon>Actinomycetota</taxon>
        <taxon>Actinomycetes</taxon>
        <taxon>Propionibacteriales</taxon>
        <taxon>Nocardioidaceae</taxon>
        <taxon>Nocardioides</taxon>
        <taxon>environmental samples</taxon>
    </lineage>
</organism>
<reference evidence="1" key="1">
    <citation type="submission" date="2020-02" db="EMBL/GenBank/DDBJ databases">
        <authorList>
            <person name="Meier V. D."/>
        </authorList>
    </citation>
    <scope>NUCLEOTIDE SEQUENCE</scope>
    <source>
        <strain evidence="1">AVDCRST_MAG60</strain>
    </source>
</reference>
<name>A0A6J4P0H4_9ACTN</name>
<evidence type="ECO:0000313" key="1">
    <source>
        <dbReference type="EMBL" id="CAA9401699.1"/>
    </source>
</evidence>
<gene>
    <name evidence="1" type="ORF">AVDCRST_MAG60-2123</name>
</gene>
<dbReference type="Pfam" id="PF20544">
    <property type="entry name" value="DUF6758"/>
    <property type="match status" value="1"/>
</dbReference>
<dbReference type="AlphaFoldDB" id="A0A6J4P0H4"/>
<dbReference type="InterPro" id="IPR046646">
    <property type="entry name" value="DUF6758"/>
</dbReference>
<protein>
    <submittedName>
        <fullName evidence="1">Uncharacterized protein</fullName>
    </submittedName>
</protein>